<gene>
    <name evidence="1" type="ORF">SAMN05445756_1270</name>
</gene>
<dbReference type="EMBL" id="FYEZ01000001">
    <property type="protein sequence ID" value="SNC65192.1"/>
    <property type="molecule type" value="Genomic_DNA"/>
</dbReference>
<name>A0A212TGP6_9MICO</name>
<evidence type="ECO:0000313" key="1">
    <source>
        <dbReference type="EMBL" id="SNC65192.1"/>
    </source>
</evidence>
<keyword evidence="2" id="KW-1185">Reference proteome</keyword>
<dbReference type="AlphaFoldDB" id="A0A212TGP6"/>
<evidence type="ECO:0008006" key="3">
    <source>
        <dbReference type="Google" id="ProtNLM"/>
    </source>
</evidence>
<proteinExistence type="predicted"/>
<evidence type="ECO:0000313" key="2">
    <source>
        <dbReference type="Proteomes" id="UP000198122"/>
    </source>
</evidence>
<dbReference type="RefSeq" id="WP_088818132.1">
    <property type="nucleotide sequence ID" value="NZ_FYEZ01000001.1"/>
</dbReference>
<dbReference type="OrthoDB" id="5148913at2"/>
<reference evidence="1 2" key="1">
    <citation type="submission" date="2017-06" db="EMBL/GenBank/DDBJ databases">
        <authorList>
            <person name="Kim H.J."/>
            <person name="Triplett B.A."/>
        </authorList>
    </citation>
    <scope>NUCLEOTIDE SEQUENCE [LARGE SCALE GENOMIC DNA]</scope>
    <source>
        <strain evidence="1 2">DSM 22179</strain>
    </source>
</reference>
<accession>A0A212TGP6</accession>
<protein>
    <recommendedName>
        <fullName evidence="3">Coenzyme PQQ synthesis protein D (PqqD)</fullName>
    </recommendedName>
</protein>
<organism evidence="1 2">
    <name type="scientific">Kytococcus aerolatus</name>
    <dbReference type="NCBI Taxonomy" id="592308"/>
    <lineage>
        <taxon>Bacteria</taxon>
        <taxon>Bacillati</taxon>
        <taxon>Actinomycetota</taxon>
        <taxon>Actinomycetes</taxon>
        <taxon>Micrococcales</taxon>
        <taxon>Kytococcaceae</taxon>
        <taxon>Kytococcus</taxon>
    </lineage>
</organism>
<sequence length="100" mass="10819">MNTVIARAENVAHVDREDEVVLALLPSGPIRILQGPAVLVWDELLEGSLRRPDLVKAVLSYFPDHPAEAVDQLGEVVDELVAEGFLRLVPQATVATPEAS</sequence>
<dbReference type="Proteomes" id="UP000198122">
    <property type="component" value="Unassembled WGS sequence"/>
</dbReference>